<protein>
    <recommendedName>
        <fullName evidence="1">DUF7907 domain-containing protein</fullName>
    </recommendedName>
</protein>
<organism evidence="2 3">
    <name type="scientific">Hortaea werneckii EXF-2000</name>
    <dbReference type="NCBI Taxonomy" id="1157616"/>
    <lineage>
        <taxon>Eukaryota</taxon>
        <taxon>Fungi</taxon>
        <taxon>Dikarya</taxon>
        <taxon>Ascomycota</taxon>
        <taxon>Pezizomycotina</taxon>
        <taxon>Dothideomycetes</taxon>
        <taxon>Dothideomycetidae</taxon>
        <taxon>Mycosphaerellales</taxon>
        <taxon>Teratosphaeriaceae</taxon>
        <taxon>Hortaea</taxon>
    </lineage>
</organism>
<dbReference type="VEuPathDB" id="FungiDB:BTJ68_04386"/>
<comment type="caution">
    <text evidence="2">The sequence shown here is derived from an EMBL/GenBank/DDBJ whole genome shotgun (WGS) entry which is preliminary data.</text>
</comment>
<gene>
    <name evidence="2" type="ORF">BTJ68_04386</name>
</gene>
<feature type="domain" description="DUF7907" evidence="1">
    <location>
        <begin position="75"/>
        <end position="244"/>
    </location>
</feature>
<accession>A0A1Z5TGV2</accession>
<dbReference type="Pfam" id="PF25484">
    <property type="entry name" value="DUF7907"/>
    <property type="match status" value="1"/>
</dbReference>
<dbReference type="AlphaFoldDB" id="A0A1Z5TGV2"/>
<evidence type="ECO:0000313" key="2">
    <source>
        <dbReference type="EMBL" id="OTA35227.1"/>
    </source>
</evidence>
<dbReference type="InParanoid" id="A0A1Z5TGV2"/>
<dbReference type="STRING" id="1157616.A0A1Z5TGV2"/>
<dbReference type="Proteomes" id="UP000194280">
    <property type="component" value="Unassembled WGS sequence"/>
</dbReference>
<dbReference type="OrthoDB" id="3515453at2759"/>
<keyword evidence="3" id="KW-1185">Reference proteome</keyword>
<dbReference type="InterPro" id="IPR057229">
    <property type="entry name" value="DUF7907"/>
</dbReference>
<dbReference type="EMBL" id="MUNK01000047">
    <property type="protein sequence ID" value="OTA35227.1"/>
    <property type="molecule type" value="Genomic_DNA"/>
</dbReference>
<reference evidence="2 3" key="1">
    <citation type="submission" date="2017-01" db="EMBL/GenBank/DDBJ databases">
        <title>The recent genome duplication of the halophilic yeast Hortaea werneckii: insights from long-read sequencing.</title>
        <authorList>
            <person name="Sinha S."/>
            <person name="Flibotte S."/>
            <person name="Neira M."/>
            <person name="Lenassi M."/>
            <person name="Gostincar C."/>
            <person name="Stajich J.E."/>
            <person name="Nislow C.E."/>
        </authorList>
    </citation>
    <scope>NUCLEOTIDE SEQUENCE [LARGE SCALE GENOMIC DNA]</scope>
    <source>
        <strain evidence="2 3">EXF-2000</strain>
    </source>
</reference>
<name>A0A1Z5TGV2_HORWE</name>
<evidence type="ECO:0000313" key="3">
    <source>
        <dbReference type="Proteomes" id="UP000194280"/>
    </source>
</evidence>
<evidence type="ECO:0000259" key="1">
    <source>
        <dbReference type="Pfam" id="PF25484"/>
    </source>
</evidence>
<proteinExistence type="predicted"/>
<sequence>MVGWKERIHKESSCLPFLWVKHFHSASHTGETFKNLPIRNHLSLPSYLKMLTSNLISASLLALASTSLAQYTKQSKPFQLVLHSKSQKYNGVALGACHEGAAIEGLCTAYGGSTFYFNTTHSEYVSNEEAGATGYLTWVLPAGGENVSEPMSLIYNDASNVALPLFEPASPNTMVAFDKNNHMNIQSYINDRVSPPQAGNATAYYNWYACETLYTGYTYTTLAWVMGKYPPQNPSCKKVEVIRKFL</sequence>